<dbReference type="Pfam" id="PF20710">
    <property type="entry name" value="DUF6824"/>
    <property type="match status" value="1"/>
</dbReference>
<gene>
    <name evidence="3" type="ORF">FRACYDRAFT_238360</name>
</gene>
<feature type="region of interest" description="Disordered" evidence="1">
    <location>
        <begin position="1"/>
        <end position="29"/>
    </location>
</feature>
<proteinExistence type="predicted"/>
<dbReference type="InterPro" id="IPR036865">
    <property type="entry name" value="CRAL-TRIO_dom_sf"/>
</dbReference>
<evidence type="ECO:0000256" key="1">
    <source>
        <dbReference type="SAM" id="MobiDB-lite"/>
    </source>
</evidence>
<feature type="domain" description="DUF6824" evidence="2">
    <location>
        <begin position="401"/>
        <end position="474"/>
    </location>
</feature>
<evidence type="ECO:0000259" key="2">
    <source>
        <dbReference type="Pfam" id="PF20710"/>
    </source>
</evidence>
<feature type="compositionally biased region" description="Low complexity" evidence="1">
    <location>
        <begin position="592"/>
        <end position="606"/>
    </location>
</feature>
<dbReference type="Proteomes" id="UP000095751">
    <property type="component" value="Unassembled WGS sequence"/>
</dbReference>
<dbReference type="InterPro" id="IPR049227">
    <property type="entry name" value="DUF6824"/>
</dbReference>
<keyword evidence="4" id="KW-1185">Reference proteome</keyword>
<evidence type="ECO:0000313" key="3">
    <source>
        <dbReference type="EMBL" id="OEU17930.1"/>
    </source>
</evidence>
<feature type="region of interest" description="Disordered" evidence="1">
    <location>
        <begin position="566"/>
        <end position="614"/>
    </location>
</feature>
<sequence length="642" mass="72794">MKRQTTVLGIEQEEDSQAEQYTTTTTSSNTDNTADSLFAKALTNLSFNDRTAIEDEIHGVSCLAIEETPDLLEQSLIDFELELHKISPKPAYDKAQELLLASTSNSSHLSSVQKSSLSCCCYINKKTFRLRFLRCELFNVRKAAERFIRYLDFVAKVYGDYALQRPIRMSDFSPEEMLFLREGKTQILPYRDRSGRRIIVFPSTNQLDVVPEQSMLKVGFYLLDACAGGCDTANNDFNNIECHRKGLIIISFVHLNNSDDDASKLNLKLIKGKISAQMMVAGAVPIRMVGNHLCYPNTQAYRVRGKIVGMANSVLNSRTKIHLGNPIEWRYALQAYGIPTEIIPSTDTGTIKLVNWKRWIKLKNYTECLTQERMIEQMTVSMKTLMRSPMNSIVECPGSNDVVFRRGKSMNYHPGNAKFQNIIESKLQHYSDPNTKQAQKKAIEIEVIQHVKKDGGRFLKWENDKSCWIDMNVQMCEDMDSNIDIDIRNMTTINYIPANSNANKIENTNSNTNMNTNANEVENMNVNTNVNMNVNSAIYFDAYKEIQSKVNSAFVDFKRRMIRAQQKQQQQQVNTSSTHAFERQDGQKRQRSSSSNTTITTTVVSNAGSDSDRSVSNMNGGGCGYFFCDVNDKSSIDNIFNN</sequence>
<dbReference type="AlphaFoldDB" id="A0A1E7FIC6"/>
<protein>
    <recommendedName>
        <fullName evidence="2">DUF6824 domain-containing protein</fullName>
    </recommendedName>
</protein>
<dbReference type="OrthoDB" id="52997at2759"/>
<dbReference type="Gene3D" id="3.40.525.10">
    <property type="entry name" value="CRAL-TRIO lipid binding domain"/>
    <property type="match status" value="1"/>
</dbReference>
<dbReference type="KEGG" id="fcy:FRACYDRAFT_238360"/>
<evidence type="ECO:0000313" key="4">
    <source>
        <dbReference type="Proteomes" id="UP000095751"/>
    </source>
</evidence>
<organism evidence="3 4">
    <name type="scientific">Fragilariopsis cylindrus CCMP1102</name>
    <dbReference type="NCBI Taxonomy" id="635003"/>
    <lineage>
        <taxon>Eukaryota</taxon>
        <taxon>Sar</taxon>
        <taxon>Stramenopiles</taxon>
        <taxon>Ochrophyta</taxon>
        <taxon>Bacillariophyta</taxon>
        <taxon>Bacillariophyceae</taxon>
        <taxon>Bacillariophycidae</taxon>
        <taxon>Bacillariales</taxon>
        <taxon>Bacillariaceae</taxon>
        <taxon>Fragilariopsis</taxon>
    </lineage>
</organism>
<accession>A0A1E7FIC6</accession>
<dbReference type="EMBL" id="KV784357">
    <property type="protein sequence ID" value="OEU17930.1"/>
    <property type="molecule type" value="Genomic_DNA"/>
</dbReference>
<name>A0A1E7FIC6_9STRA</name>
<dbReference type="InParanoid" id="A0A1E7FIC6"/>
<reference evidence="3 4" key="1">
    <citation type="submission" date="2016-09" db="EMBL/GenBank/DDBJ databases">
        <title>Extensive genetic diversity and differential bi-allelic expression allows diatom success in the polar Southern Ocean.</title>
        <authorList>
            <consortium name="DOE Joint Genome Institute"/>
            <person name="Mock T."/>
            <person name="Otillar R.P."/>
            <person name="Strauss J."/>
            <person name="Dupont C."/>
            <person name="Frickenhaus S."/>
            <person name="Maumus F."/>
            <person name="Mcmullan M."/>
            <person name="Sanges R."/>
            <person name="Schmutz J."/>
            <person name="Toseland A."/>
            <person name="Valas R."/>
            <person name="Veluchamy A."/>
            <person name="Ward B.J."/>
            <person name="Allen A."/>
            <person name="Barry K."/>
            <person name="Falciatore A."/>
            <person name="Ferrante M."/>
            <person name="Fortunato A.E."/>
            <person name="Gloeckner G."/>
            <person name="Gruber A."/>
            <person name="Hipkin R."/>
            <person name="Janech M."/>
            <person name="Kroth P."/>
            <person name="Leese F."/>
            <person name="Lindquist E."/>
            <person name="Lyon B.R."/>
            <person name="Martin J."/>
            <person name="Mayer C."/>
            <person name="Parker M."/>
            <person name="Quesneville H."/>
            <person name="Raymond J."/>
            <person name="Uhlig C."/>
            <person name="Valentin K.U."/>
            <person name="Worden A.Z."/>
            <person name="Armbrust E.V."/>
            <person name="Bowler C."/>
            <person name="Green B."/>
            <person name="Moulton V."/>
            <person name="Van Oosterhout C."/>
            <person name="Grigoriev I."/>
        </authorList>
    </citation>
    <scope>NUCLEOTIDE SEQUENCE [LARGE SCALE GENOMIC DNA]</scope>
    <source>
        <strain evidence="3 4">CCMP1102</strain>
    </source>
</reference>